<dbReference type="Proteomes" id="UP000198520">
    <property type="component" value="Unassembled WGS sequence"/>
</dbReference>
<accession>A0A1I2DAC1</accession>
<dbReference type="Gene3D" id="3.30.420.10">
    <property type="entry name" value="Ribonuclease H-like superfamily/Ribonuclease H"/>
    <property type="match status" value="1"/>
</dbReference>
<dbReference type="CDD" id="cd06127">
    <property type="entry name" value="DEDDh"/>
    <property type="match status" value="1"/>
</dbReference>
<dbReference type="RefSeq" id="WP_093374698.1">
    <property type="nucleotide sequence ID" value="NZ_BNAN01000001.1"/>
</dbReference>
<dbReference type="GO" id="GO:0003676">
    <property type="term" value="F:nucleic acid binding"/>
    <property type="evidence" value="ECO:0007669"/>
    <property type="project" value="InterPro"/>
</dbReference>
<dbReference type="InterPro" id="IPR012337">
    <property type="entry name" value="RNaseH-like_sf"/>
</dbReference>
<feature type="domain" description="Exonuclease" evidence="4">
    <location>
        <begin position="7"/>
        <end position="187"/>
    </location>
</feature>
<evidence type="ECO:0000313" key="6">
    <source>
        <dbReference type="Proteomes" id="UP000198520"/>
    </source>
</evidence>
<dbReference type="NCBIfam" id="NF005927">
    <property type="entry name" value="PRK07942.1"/>
    <property type="match status" value="1"/>
</dbReference>
<proteinExistence type="predicted"/>
<dbReference type="PANTHER" id="PTHR30231">
    <property type="entry name" value="DNA POLYMERASE III SUBUNIT EPSILON"/>
    <property type="match status" value="1"/>
</dbReference>
<keyword evidence="3" id="KW-0269">Exonuclease</keyword>
<dbReference type="SMART" id="SM00479">
    <property type="entry name" value="EXOIII"/>
    <property type="match status" value="1"/>
</dbReference>
<dbReference type="InterPro" id="IPR013520">
    <property type="entry name" value="Ribonucl_H"/>
</dbReference>
<dbReference type="OrthoDB" id="9791657at2"/>
<dbReference type="SUPFAM" id="SSF53098">
    <property type="entry name" value="Ribonuclease H-like"/>
    <property type="match status" value="1"/>
</dbReference>
<evidence type="ECO:0000256" key="3">
    <source>
        <dbReference type="ARBA" id="ARBA00022839"/>
    </source>
</evidence>
<sequence length="255" mass="27776">MSWTRGPLLGFDTETTGVQVGHDRIVTAALVHRDPDGTRVRTWLIDPGVEIPAEAAAIHGISTEHAREHGVAPAQALEEIASELAAAIAAGTPVVAYNATFDLCILEAELRRHGLATLGERLGCEPVGIIDPLVLDRSEDRFRRGKRKLVDLCGVYGITDAGELHTADVDVIATLDVLAAIAARYPRLGELSLDELHTYQLDAHRTWARSFNDWRERNGFTGPGASEEWLVDQRILVPAPGDAFTAERRLQPALD</sequence>
<keyword evidence="6" id="KW-1185">Reference proteome</keyword>
<name>A0A1I2DAC1_9MICO</name>
<keyword evidence="1" id="KW-0540">Nuclease</keyword>
<dbReference type="GO" id="GO:0005829">
    <property type="term" value="C:cytosol"/>
    <property type="evidence" value="ECO:0007669"/>
    <property type="project" value="TreeGrafter"/>
</dbReference>
<dbReference type="InterPro" id="IPR036397">
    <property type="entry name" value="RNaseH_sf"/>
</dbReference>
<evidence type="ECO:0000256" key="1">
    <source>
        <dbReference type="ARBA" id="ARBA00022722"/>
    </source>
</evidence>
<dbReference type="PANTHER" id="PTHR30231:SF4">
    <property type="entry name" value="PROTEIN NEN2"/>
    <property type="match status" value="1"/>
</dbReference>
<evidence type="ECO:0000259" key="4">
    <source>
        <dbReference type="SMART" id="SM00479"/>
    </source>
</evidence>
<protein>
    <submittedName>
        <fullName evidence="5">DNA polymerase-3 subunit epsilon</fullName>
    </submittedName>
</protein>
<dbReference type="AlphaFoldDB" id="A0A1I2DAC1"/>
<organism evidence="5 6">
    <name type="scientific">Flavimobilis marinus</name>
    <dbReference type="NCBI Taxonomy" id="285351"/>
    <lineage>
        <taxon>Bacteria</taxon>
        <taxon>Bacillati</taxon>
        <taxon>Actinomycetota</taxon>
        <taxon>Actinomycetes</taxon>
        <taxon>Micrococcales</taxon>
        <taxon>Jonesiaceae</taxon>
        <taxon>Flavimobilis</taxon>
    </lineage>
</organism>
<reference evidence="6" key="1">
    <citation type="submission" date="2016-10" db="EMBL/GenBank/DDBJ databases">
        <authorList>
            <person name="Varghese N."/>
            <person name="Submissions S."/>
        </authorList>
    </citation>
    <scope>NUCLEOTIDE SEQUENCE [LARGE SCALE GENOMIC DNA]</scope>
    <source>
        <strain evidence="6">DSM 19083</strain>
    </source>
</reference>
<evidence type="ECO:0000256" key="2">
    <source>
        <dbReference type="ARBA" id="ARBA00022801"/>
    </source>
</evidence>
<dbReference type="Pfam" id="PF00929">
    <property type="entry name" value="RNase_T"/>
    <property type="match status" value="1"/>
</dbReference>
<keyword evidence="2" id="KW-0378">Hydrolase</keyword>
<evidence type="ECO:0000313" key="5">
    <source>
        <dbReference type="EMBL" id="SFE77477.1"/>
    </source>
</evidence>
<dbReference type="STRING" id="285351.SAMN04488035_0476"/>
<gene>
    <name evidence="5" type="ORF">SAMN04488035_0476</name>
</gene>
<dbReference type="GO" id="GO:0008408">
    <property type="term" value="F:3'-5' exonuclease activity"/>
    <property type="evidence" value="ECO:0007669"/>
    <property type="project" value="TreeGrafter"/>
</dbReference>
<dbReference type="EMBL" id="FONZ01000001">
    <property type="protein sequence ID" value="SFE77477.1"/>
    <property type="molecule type" value="Genomic_DNA"/>
</dbReference>